<dbReference type="Gene3D" id="2.40.50.100">
    <property type="match status" value="1"/>
</dbReference>
<feature type="coiled-coil region" evidence="2">
    <location>
        <begin position="91"/>
        <end position="118"/>
    </location>
</feature>
<accession>A0ABQ1YV95</accession>
<evidence type="ECO:0000259" key="5">
    <source>
        <dbReference type="Pfam" id="PF25989"/>
    </source>
</evidence>
<dbReference type="RefSeq" id="WP_188542269.1">
    <property type="nucleotide sequence ID" value="NZ_BMFT01000005.1"/>
</dbReference>
<dbReference type="Gene3D" id="1.10.287.470">
    <property type="entry name" value="Helix hairpin bin"/>
    <property type="match status" value="1"/>
</dbReference>
<dbReference type="InterPro" id="IPR006143">
    <property type="entry name" value="RND_pump_MFP"/>
</dbReference>
<gene>
    <name evidence="6" type="primary">nolF</name>
    <name evidence="6" type="ORF">GCM10008013_46420</name>
</gene>
<evidence type="ECO:0000259" key="4">
    <source>
        <dbReference type="Pfam" id="PF25973"/>
    </source>
</evidence>
<dbReference type="Pfam" id="PF25989">
    <property type="entry name" value="YknX_C"/>
    <property type="match status" value="1"/>
</dbReference>
<evidence type="ECO:0000256" key="1">
    <source>
        <dbReference type="ARBA" id="ARBA00009477"/>
    </source>
</evidence>
<keyword evidence="3" id="KW-0812">Transmembrane</keyword>
<sequence length="353" mass="38351">MLKKKWVWGVVVGVVIIGLVLVNIINLRKSTEVTTAAAAEGTIVEQIFTNGKLEPKTTTEIYSPVSGVVESVNVKLGDEVKAGQVLLTLRMDGIKEQLEKERINMELAEAERLSAKKQHFESYKKSMLDDPTVDMEELDLTSYDLRIKSSKLTIESLEKKLLSSTVNAINNGVVTHVSVNQGQMIAEGSEIVAVADMSSYKVKAYLNELDAGKAAMGMSAVVTGESITGTYKGEISYLAKTAEVVDSTTKDASVEMTVDLSGTSQELRPGYNVTIEMEVPDKERLLIPMGALQYNGDQPFLFKVVDGRAVRTVVTTGKEGEDQIEILTGVANGEQVVVEGAESLRDGDKVKLR</sequence>
<evidence type="ECO:0000256" key="3">
    <source>
        <dbReference type="SAM" id="Phobius"/>
    </source>
</evidence>
<evidence type="ECO:0000313" key="7">
    <source>
        <dbReference type="Proteomes" id="UP000659344"/>
    </source>
</evidence>
<dbReference type="EMBL" id="BMFT01000005">
    <property type="protein sequence ID" value="GGH38388.1"/>
    <property type="molecule type" value="Genomic_DNA"/>
</dbReference>
<comment type="caution">
    <text evidence="6">The sequence shown here is derived from an EMBL/GenBank/DDBJ whole genome shotgun (WGS) entry which is preliminary data.</text>
</comment>
<dbReference type="InterPro" id="IPR058647">
    <property type="entry name" value="BSH_CzcB-like"/>
</dbReference>
<dbReference type="PANTHER" id="PTHR30469:SF15">
    <property type="entry name" value="HLYD FAMILY OF SECRETION PROTEINS"/>
    <property type="match status" value="1"/>
</dbReference>
<dbReference type="InterPro" id="IPR058637">
    <property type="entry name" value="YknX-like_C"/>
</dbReference>
<keyword evidence="7" id="KW-1185">Reference proteome</keyword>
<feature type="transmembrane region" description="Helical" evidence="3">
    <location>
        <begin position="6"/>
        <end position="25"/>
    </location>
</feature>
<keyword evidence="3" id="KW-1133">Transmembrane helix</keyword>
<evidence type="ECO:0000256" key="2">
    <source>
        <dbReference type="SAM" id="Coils"/>
    </source>
</evidence>
<dbReference type="Pfam" id="PF25973">
    <property type="entry name" value="BSH_CzcB"/>
    <property type="match status" value="1"/>
</dbReference>
<dbReference type="Gene3D" id="2.40.420.20">
    <property type="match status" value="1"/>
</dbReference>
<keyword evidence="2" id="KW-0175">Coiled coil</keyword>
<dbReference type="Gene3D" id="2.40.30.170">
    <property type="match status" value="1"/>
</dbReference>
<comment type="similarity">
    <text evidence="1">Belongs to the membrane fusion protein (MFP) (TC 8.A.1) family.</text>
</comment>
<feature type="domain" description="YknX-like C-terminal permuted SH3-like" evidence="5">
    <location>
        <begin position="286"/>
        <end position="351"/>
    </location>
</feature>
<dbReference type="NCBIfam" id="TIGR01730">
    <property type="entry name" value="RND_mfp"/>
    <property type="match status" value="1"/>
</dbReference>
<feature type="domain" description="CzcB-like barrel-sandwich hybrid" evidence="4">
    <location>
        <begin position="58"/>
        <end position="196"/>
    </location>
</feature>
<name>A0ABQ1YV95_9BACL</name>
<protein>
    <submittedName>
        <fullName evidence="6">RND transporter</fullName>
    </submittedName>
</protein>
<dbReference type="PANTHER" id="PTHR30469">
    <property type="entry name" value="MULTIDRUG RESISTANCE PROTEIN MDTA"/>
    <property type="match status" value="1"/>
</dbReference>
<reference evidence="7" key="1">
    <citation type="journal article" date="2019" name="Int. J. Syst. Evol. Microbiol.">
        <title>The Global Catalogue of Microorganisms (GCM) 10K type strain sequencing project: providing services to taxonomists for standard genome sequencing and annotation.</title>
        <authorList>
            <consortium name="The Broad Institute Genomics Platform"/>
            <consortium name="The Broad Institute Genome Sequencing Center for Infectious Disease"/>
            <person name="Wu L."/>
            <person name="Ma J."/>
        </authorList>
    </citation>
    <scope>NUCLEOTIDE SEQUENCE [LARGE SCALE GENOMIC DNA]</scope>
    <source>
        <strain evidence="7">CGMCC 1.12769</strain>
    </source>
</reference>
<keyword evidence="3" id="KW-0472">Membrane</keyword>
<proteinExistence type="inferred from homology"/>
<dbReference type="Proteomes" id="UP000659344">
    <property type="component" value="Unassembled WGS sequence"/>
</dbReference>
<evidence type="ECO:0000313" key="6">
    <source>
        <dbReference type="EMBL" id="GGH38388.1"/>
    </source>
</evidence>
<organism evidence="6 7">
    <name type="scientific">Paenibacillus segetis</name>
    <dbReference type="NCBI Taxonomy" id="1325360"/>
    <lineage>
        <taxon>Bacteria</taxon>
        <taxon>Bacillati</taxon>
        <taxon>Bacillota</taxon>
        <taxon>Bacilli</taxon>
        <taxon>Bacillales</taxon>
        <taxon>Paenibacillaceae</taxon>
        <taxon>Paenibacillus</taxon>
    </lineage>
</organism>
<dbReference type="SUPFAM" id="SSF111369">
    <property type="entry name" value="HlyD-like secretion proteins"/>
    <property type="match status" value="1"/>
</dbReference>